<organism evidence="2 3">
    <name type="scientific">Catellatospora bangladeshensis</name>
    <dbReference type="NCBI Taxonomy" id="310355"/>
    <lineage>
        <taxon>Bacteria</taxon>
        <taxon>Bacillati</taxon>
        <taxon>Actinomycetota</taxon>
        <taxon>Actinomycetes</taxon>
        <taxon>Micromonosporales</taxon>
        <taxon>Micromonosporaceae</taxon>
        <taxon>Catellatospora</taxon>
    </lineage>
</organism>
<accession>A0A8J3NJB9</accession>
<name>A0A8J3NJB9_9ACTN</name>
<dbReference type="AlphaFoldDB" id="A0A8J3NJB9"/>
<evidence type="ECO:0000313" key="2">
    <source>
        <dbReference type="EMBL" id="GIF83320.1"/>
    </source>
</evidence>
<comment type="caution">
    <text evidence="2">The sequence shown here is derived from an EMBL/GenBank/DDBJ whole genome shotgun (WGS) entry which is preliminary data.</text>
</comment>
<feature type="region of interest" description="Disordered" evidence="1">
    <location>
        <begin position="165"/>
        <end position="203"/>
    </location>
</feature>
<sequence length="364" mass="37818">MNNVSQRLAEVRPAALDGDPAAVDLAAITAHPQPGPRRSAPRRSLVLAATAFAAAVAIAGINQLTHPAGSPAPDPGQVPGATGAADARQLLLVAAERAALQGDGTDRYWHVTSQLGNRYDVGGYFVLGRTELEEWLPTFAGGKVVKCSTSLGAEPASDADVAAWKAAGSPSTWTSRPPGGEPGRGRELSAAPGQRKCGGGPEKTYQLGGADLTPAQVLELPADPAALKEMILSSDAAQRTAEGYQPQDLGRYQSEVLFSAAVELLLRIPVSAPVRSAAYTMLADLPGITTFAQVTDQLGRPGAGVEYTFRNADGPDQTTRLIVDLTTGAMLAEEHREAGTTALRYYTVVTETEFAPEAPAVSAA</sequence>
<dbReference type="InterPro" id="IPR047789">
    <property type="entry name" value="CU044_5270-like"/>
</dbReference>
<dbReference type="Proteomes" id="UP000601223">
    <property type="component" value="Unassembled WGS sequence"/>
</dbReference>
<evidence type="ECO:0008006" key="4">
    <source>
        <dbReference type="Google" id="ProtNLM"/>
    </source>
</evidence>
<proteinExistence type="predicted"/>
<reference evidence="2 3" key="1">
    <citation type="submission" date="2021-01" db="EMBL/GenBank/DDBJ databases">
        <title>Whole genome shotgun sequence of Catellatospora bangladeshensis NBRC 107357.</title>
        <authorList>
            <person name="Komaki H."/>
            <person name="Tamura T."/>
        </authorList>
    </citation>
    <scope>NUCLEOTIDE SEQUENCE [LARGE SCALE GENOMIC DNA]</scope>
    <source>
        <strain evidence="2 3">NBRC 107357</strain>
    </source>
</reference>
<protein>
    <recommendedName>
        <fullName evidence="4">CU044_5270 family protein</fullName>
    </recommendedName>
</protein>
<evidence type="ECO:0000256" key="1">
    <source>
        <dbReference type="SAM" id="MobiDB-lite"/>
    </source>
</evidence>
<evidence type="ECO:0000313" key="3">
    <source>
        <dbReference type="Proteomes" id="UP000601223"/>
    </source>
</evidence>
<dbReference type="RefSeq" id="WP_203749966.1">
    <property type="nucleotide sequence ID" value="NZ_BONF01000028.1"/>
</dbReference>
<keyword evidence="3" id="KW-1185">Reference proteome</keyword>
<gene>
    <name evidence="2" type="ORF">Cba03nite_46690</name>
</gene>
<dbReference type="EMBL" id="BONF01000028">
    <property type="protein sequence ID" value="GIF83320.1"/>
    <property type="molecule type" value="Genomic_DNA"/>
</dbReference>
<dbReference type="NCBIfam" id="NF038083">
    <property type="entry name" value="CU044_5270_fam"/>
    <property type="match status" value="1"/>
</dbReference>